<proteinExistence type="predicted"/>
<keyword evidence="3" id="KW-1185">Reference proteome</keyword>
<keyword evidence="1" id="KW-0812">Transmembrane</keyword>
<feature type="transmembrane region" description="Helical" evidence="1">
    <location>
        <begin position="38"/>
        <end position="56"/>
    </location>
</feature>
<feature type="transmembrane region" description="Helical" evidence="1">
    <location>
        <begin position="6"/>
        <end position="26"/>
    </location>
</feature>
<keyword evidence="1" id="KW-0472">Membrane</keyword>
<dbReference type="RefSeq" id="WP_249478335.1">
    <property type="nucleotide sequence ID" value="NZ_CP097218.1"/>
</dbReference>
<feature type="transmembrane region" description="Helical" evidence="1">
    <location>
        <begin position="68"/>
        <end position="89"/>
    </location>
</feature>
<sequence>MNASSIPWNALLEGLIVLAALGLILYRQLQWREVARMQRLGGILSVVGAVMVLQQLRQSQIDPVTLGYLVLTAVFAVGAGLVMGLVSTVRTGADGSLEMRGGWWGLALWIAYIAVRVGMSLAVVALSGSQSSRTTGLILLSVGLARLVSAAVATHRPRSAENLTIVHAATRS</sequence>
<dbReference type="Proteomes" id="UP001055868">
    <property type="component" value="Chromosome"/>
</dbReference>
<evidence type="ECO:0008006" key="4">
    <source>
        <dbReference type="Google" id="ProtNLM"/>
    </source>
</evidence>
<reference evidence="2" key="1">
    <citation type="submission" date="2022-05" db="EMBL/GenBank/DDBJ databases">
        <title>Genomic analysis of Brachybacterium sp. CBA3104.</title>
        <authorList>
            <person name="Roh S.W."/>
            <person name="Kim Y.B."/>
            <person name="Kim Y."/>
        </authorList>
    </citation>
    <scope>NUCLEOTIDE SEQUENCE</scope>
    <source>
        <strain evidence="2">CBA3104</strain>
    </source>
</reference>
<protein>
    <recommendedName>
        <fullName evidence="4">DUF1453 domain-containing protein</fullName>
    </recommendedName>
</protein>
<gene>
    <name evidence="2" type="ORF">M4486_16315</name>
</gene>
<feature type="transmembrane region" description="Helical" evidence="1">
    <location>
        <begin position="101"/>
        <end position="128"/>
    </location>
</feature>
<organism evidence="2 3">
    <name type="scientific">Brachybacterium kimchii</name>
    <dbReference type="NCBI Taxonomy" id="2942909"/>
    <lineage>
        <taxon>Bacteria</taxon>
        <taxon>Bacillati</taxon>
        <taxon>Actinomycetota</taxon>
        <taxon>Actinomycetes</taxon>
        <taxon>Micrococcales</taxon>
        <taxon>Dermabacteraceae</taxon>
        <taxon>Brachybacterium</taxon>
    </lineage>
</organism>
<name>A0ABY4N3N5_9MICO</name>
<keyword evidence="1" id="KW-1133">Transmembrane helix</keyword>
<accession>A0ABY4N3N5</accession>
<evidence type="ECO:0000313" key="3">
    <source>
        <dbReference type="Proteomes" id="UP001055868"/>
    </source>
</evidence>
<feature type="transmembrane region" description="Helical" evidence="1">
    <location>
        <begin position="134"/>
        <end position="153"/>
    </location>
</feature>
<evidence type="ECO:0000313" key="2">
    <source>
        <dbReference type="EMBL" id="UQN29174.1"/>
    </source>
</evidence>
<dbReference type="EMBL" id="CP097218">
    <property type="protein sequence ID" value="UQN29174.1"/>
    <property type="molecule type" value="Genomic_DNA"/>
</dbReference>
<evidence type="ECO:0000256" key="1">
    <source>
        <dbReference type="SAM" id="Phobius"/>
    </source>
</evidence>